<dbReference type="InterPro" id="IPR052901">
    <property type="entry name" value="Bact_TGase-like"/>
</dbReference>
<gene>
    <name evidence="3" type="ORF">ACFSQZ_08250</name>
</gene>
<dbReference type="PANTHER" id="PTHR42736">
    <property type="entry name" value="PROTEIN-GLUTAMINE GAMMA-GLUTAMYLTRANSFERASE"/>
    <property type="match status" value="1"/>
</dbReference>
<sequence length="712" mass="81477">MRSALNTEGVEVLFCLWQVYWVLRSDPKIIKPPCLLTGGAVLFWGVSTGNYFVALLLAFFLEAYRVVKVRWDFDENAHVKAFQFSILLMALWVALSWIEDEGRMGTLNVIRWLPLIAFPIEFVQRYGKLDKMNLNAFFYFSRRRMAIDRSEGKEVHPIQVNSGYPYLFAVLAAAGSEKENADYYWYVLCGFMLLALFSVLRQRGLSWGKALWLVPAVLLLSWGMQRTMSTTYAWAKARLDWGMLRSPSAGFMNDWHSHLSDLGDVHLSPKIEWRLWADAPPNYLKVASFNNYNGGRWDYDYKAGGFEHLDEAYLSSEPQIVAGKTGVDVTYFRPEDRELVRQGDALEVQIRGTVKHSQSSAVVPTVGGFYAITDILGPGVYAEVSPVGALRLVNRDMLIDYTLWFDKSYSELEAPPNEQIDLEIAADERLVIEELANELDLHNAESPEEVISRTVSYFMNNFEYATRFKNKGYDGARTKLDWFLNEVKKGHCEYYATAATLLLREAGIPARYCVGYAGVERGRDCWNVRGTNAHAWTSAYVHGKWVTVDATPSDWRGVSESAELDSVEWLREQISLMREDFFIWRQDPANTDKMVFRGSLVAGLLILWIVIRLWRNRSKSSEQVAYAKSWGGEVIRTPLLDLEKIAKKHVGARKRGEPYGLWLGQLAQLDGVDDDLVERAVLYHQSIRFDQGADQQELKEIVKELKKQLRKL</sequence>
<feature type="transmembrane region" description="Helical" evidence="1">
    <location>
        <begin position="81"/>
        <end position="98"/>
    </location>
</feature>
<feature type="transmembrane region" description="Helical" evidence="1">
    <location>
        <begin position="594"/>
        <end position="614"/>
    </location>
</feature>
<feature type="transmembrane region" description="Helical" evidence="1">
    <location>
        <begin position="34"/>
        <end position="61"/>
    </location>
</feature>
<feature type="domain" description="Transglutaminase-like" evidence="2">
    <location>
        <begin position="484"/>
        <end position="552"/>
    </location>
</feature>
<keyword evidence="1" id="KW-0812">Transmembrane</keyword>
<keyword evidence="1" id="KW-0472">Membrane</keyword>
<dbReference type="Pfam" id="PF01841">
    <property type="entry name" value="Transglut_core"/>
    <property type="match status" value="1"/>
</dbReference>
<name>A0ABW5E230_9BACT</name>
<dbReference type="EMBL" id="JBHUJC010000025">
    <property type="protein sequence ID" value="MFD2276457.1"/>
    <property type="molecule type" value="Genomic_DNA"/>
</dbReference>
<dbReference type="SMART" id="SM00460">
    <property type="entry name" value="TGc"/>
    <property type="match status" value="1"/>
</dbReference>
<dbReference type="InterPro" id="IPR038765">
    <property type="entry name" value="Papain-like_cys_pep_sf"/>
</dbReference>
<dbReference type="Proteomes" id="UP001597297">
    <property type="component" value="Unassembled WGS sequence"/>
</dbReference>
<protein>
    <submittedName>
        <fullName evidence="3">Transglutaminase family protein</fullName>
    </submittedName>
</protein>
<organism evidence="3 4">
    <name type="scientific">Rubritalea spongiae</name>
    <dbReference type="NCBI Taxonomy" id="430797"/>
    <lineage>
        <taxon>Bacteria</taxon>
        <taxon>Pseudomonadati</taxon>
        <taxon>Verrucomicrobiota</taxon>
        <taxon>Verrucomicrobiia</taxon>
        <taxon>Verrucomicrobiales</taxon>
        <taxon>Rubritaleaceae</taxon>
        <taxon>Rubritalea</taxon>
    </lineage>
</organism>
<dbReference type="SUPFAM" id="SSF54001">
    <property type="entry name" value="Cysteine proteinases"/>
    <property type="match status" value="1"/>
</dbReference>
<proteinExistence type="predicted"/>
<accession>A0ABW5E230</accession>
<evidence type="ECO:0000256" key="1">
    <source>
        <dbReference type="SAM" id="Phobius"/>
    </source>
</evidence>
<keyword evidence="4" id="KW-1185">Reference proteome</keyword>
<dbReference type="Gene3D" id="3.10.620.30">
    <property type="match status" value="1"/>
</dbReference>
<evidence type="ECO:0000259" key="2">
    <source>
        <dbReference type="SMART" id="SM00460"/>
    </source>
</evidence>
<comment type="caution">
    <text evidence="3">The sequence shown here is derived from an EMBL/GenBank/DDBJ whole genome shotgun (WGS) entry which is preliminary data.</text>
</comment>
<dbReference type="RefSeq" id="WP_377093080.1">
    <property type="nucleotide sequence ID" value="NZ_JBHSJM010000001.1"/>
</dbReference>
<evidence type="ECO:0000313" key="3">
    <source>
        <dbReference type="EMBL" id="MFD2276457.1"/>
    </source>
</evidence>
<reference evidence="4" key="1">
    <citation type="journal article" date="2019" name="Int. J. Syst. Evol. Microbiol.">
        <title>The Global Catalogue of Microorganisms (GCM) 10K type strain sequencing project: providing services to taxonomists for standard genome sequencing and annotation.</title>
        <authorList>
            <consortium name="The Broad Institute Genomics Platform"/>
            <consortium name="The Broad Institute Genome Sequencing Center for Infectious Disease"/>
            <person name="Wu L."/>
            <person name="Ma J."/>
        </authorList>
    </citation>
    <scope>NUCLEOTIDE SEQUENCE [LARGE SCALE GENOMIC DNA]</scope>
    <source>
        <strain evidence="4">JCM 16545</strain>
    </source>
</reference>
<feature type="transmembrane region" description="Helical" evidence="1">
    <location>
        <begin position="207"/>
        <end position="224"/>
    </location>
</feature>
<feature type="transmembrane region" description="Helical" evidence="1">
    <location>
        <begin position="183"/>
        <end position="200"/>
    </location>
</feature>
<dbReference type="InterPro" id="IPR002931">
    <property type="entry name" value="Transglutaminase-like"/>
</dbReference>
<dbReference type="PANTHER" id="PTHR42736:SF1">
    <property type="entry name" value="PROTEIN-GLUTAMINE GAMMA-GLUTAMYLTRANSFERASE"/>
    <property type="match status" value="1"/>
</dbReference>
<evidence type="ECO:0000313" key="4">
    <source>
        <dbReference type="Proteomes" id="UP001597297"/>
    </source>
</evidence>
<keyword evidence="1" id="KW-1133">Transmembrane helix</keyword>